<dbReference type="PATRIC" id="fig|1121326.3.peg.866"/>
<keyword evidence="1" id="KW-0690">Ribosome biogenesis</keyword>
<keyword evidence="2" id="KW-0645">Protease</keyword>
<evidence type="ECO:0000313" key="8">
    <source>
        <dbReference type="Proteomes" id="UP000076603"/>
    </source>
</evidence>
<evidence type="ECO:0000256" key="5">
    <source>
        <dbReference type="ARBA" id="ARBA00044503"/>
    </source>
</evidence>
<keyword evidence="8" id="KW-1185">Reference proteome</keyword>
<dbReference type="Pfam" id="PF04327">
    <property type="entry name" value="Peptidase_Prp"/>
    <property type="match status" value="1"/>
</dbReference>
<reference evidence="7 8" key="1">
    <citation type="submission" date="2016-04" db="EMBL/GenBank/DDBJ databases">
        <title>Genome sequence of Clostridium magnum DSM 2767.</title>
        <authorList>
            <person name="Poehlein A."/>
            <person name="Uhlig R."/>
            <person name="Fischer R."/>
            <person name="Bahl H."/>
            <person name="Daniel R."/>
        </authorList>
    </citation>
    <scope>NUCLEOTIDE SEQUENCE [LARGE SCALE GENOMIC DNA]</scope>
    <source>
        <strain evidence="7 8">DSM 2767</strain>
    </source>
</reference>
<dbReference type="AlphaFoldDB" id="A0A161XGV0"/>
<dbReference type="RefSeq" id="WP_066618403.1">
    <property type="nucleotide sequence ID" value="NZ_FQXL01000010.1"/>
</dbReference>
<dbReference type="STRING" id="1121326.CLMAG_09090"/>
<dbReference type="PANTHER" id="PTHR39178:SF1">
    <property type="entry name" value="RIBOSOMAL-PROCESSING CYSTEINE PROTEASE PRP"/>
    <property type="match status" value="1"/>
</dbReference>
<evidence type="ECO:0000256" key="3">
    <source>
        <dbReference type="ARBA" id="ARBA00022801"/>
    </source>
</evidence>
<keyword evidence="4" id="KW-0788">Thiol protease</keyword>
<dbReference type="Proteomes" id="UP000076603">
    <property type="component" value="Unassembled WGS sequence"/>
</dbReference>
<organism evidence="7 8">
    <name type="scientific">Clostridium magnum DSM 2767</name>
    <dbReference type="NCBI Taxonomy" id="1121326"/>
    <lineage>
        <taxon>Bacteria</taxon>
        <taxon>Bacillati</taxon>
        <taxon>Bacillota</taxon>
        <taxon>Clostridia</taxon>
        <taxon>Eubacteriales</taxon>
        <taxon>Clostridiaceae</taxon>
        <taxon>Clostridium</taxon>
    </lineage>
</organism>
<gene>
    <name evidence="7" type="ORF">CLMAG_09090</name>
</gene>
<dbReference type="OrthoDB" id="48998at2"/>
<dbReference type="GO" id="GO:0042254">
    <property type="term" value="P:ribosome biogenesis"/>
    <property type="evidence" value="ECO:0007669"/>
    <property type="project" value="UniProtKB-KW"/>
</dbReference>
<name>A0A161XGV0_9CLOT</name>
<evidence type="ECO:0000256" key="2">
    <source>
        <dbReference type="ARBA" id="ARBA00022670"/>
    </source>
</evidence>
<evidence type="ECO:0000256" key="4">
    <source>
        <dbReference type="ARBA" id="ARBA00022807"/>
    </source>
</evidence>
<keyword evidence="3" id="KW-0378">Hydrolase</keyword>
<dbReference type="GO" id="GO:0008234">
    <property type="term" value="F:cysteine-type peptidase activity"/>
    <property type="evidence" value="ECO:0007669"/>
    <property type="project" value="UniProtKB-KW"/>
</dbReference>
<dbReference type="GO" id="GO:0006508">
    <property type="term" value="P:proteolysis"/>
    <property type="evidence" value="ECO:0007669"/>
    <property type="project" value="UniProtKB-KW"/>
</dbReference>
<dbReference type="InterPro" id="IPR036764">
    <property type="entry name" value="Peptidase_Prp_sf"/>
</dbReference>
<dbReference type="SUPFAM" id="SSF118010">
    <property type="entry name" value="TM1457-like"/>
    <property type="match status" value="1"/>
</dbReference>
<dbReference type="EMBL" id="LWAE01000001">
    <property type="protein sequence ID" value="KZL93856.1"/>
    <property type="molecule type" value="Genomic_DNA"/>
</dbReference>
<protein>
    <recommendedName>
        <fullName evidence="6">Ribosomal processing cysteine protease Prp</fullName>
    </recommendedName>
</protein>
<dbReference type="PANTHER" id="PTHR39178">
    <property type="entry name" value="HYPOTHETICAL RIBOSOME-ASSOCIATED PROTEIN"/>
    <property type="match status" value="1"/>
</dbReference>
<comment type="similarity">
    <text evidence="5">Belongs to the Prp family.</text>
</comment>
<dbReference type="Gene3D" id="3.30.70.1490">
    <property type="entry name" value="Cysteine protease Prp"/>
    <property type="match status" value="1"/>
</dbReference>
<accession>A0A161XGV0</accession>
<evidence type="ECO:0000313" key="7">
    <source>
        <dbReference type="EMBL" id="KZL93856.1"/>
    </source>
</evidence>
<dbReference type="InterPro" id="IPR007422">
    <property type="entry name" value="Peptidase_Prp"/>
</dbReference>
<dbReference type="CDD" id="cd16332">
    <property type="entry name" value="Prp-like"/>
    <property type="match status" value="1"/>
</dbReference>
<evidence type="ECO:0000256" key="6">
    <source>
        <dbReference type="ARBA" id="ARBA00044538"/>
    </source>
</evidence>
<dbReference type="NCBIfam" id="NF011127">
    <property type="entry name" value="PRK14553.1-7"/>
    <property type="match status" value="1"/>
</dbReference>
<comment type="caution">
    <text evidence="7">The sequence shown here is derived from an EMBL/GenBank/DDBJ whole genome shotgun (WGS) entry which is preliminary data.</text>
</comment>
<sequence>MVNVIFNKRDRDLVSIRMVGHAESVDEGYDMVCCAISTISQTILIGILEVLKLKITYSLDDGFLNFSLEKLPDEDIAKCQVLMETMLLGLKSIEIGYGEYIKIEVEEV</sequence>
<evidence type="ECO:0000256" key="1">
    <source>
        <dbReference type="ARBA" id="ARBA00022517"/>
    </source>
</evidence>
<proteinExistence type="inferred from homology"/>